<keyword evidence="2" id="KW-1185">Reference proteome</keyword>
<name>A0ABT6R656_9BACL</name>
<accession>A0ABT6R656</accession>
<proteinExistence type="predicted"/>
<dbReference type="RefSeq" id="WP_282357465.1">
    <property type="nucleotide sequence ID" value="NZ_JASBQV010000041.1"/>
</dbReference>
<protein>
    <submittedName>
        <fullName evidence="1">Uncharacterized protein</fullName>
    </submittedName>
</protein>
<dbReference type="Proteomes" id="UP001243286">
    <property type="component" value="Unassembled WGS sequence"/>
</dbReference>
<evidence type="ECO:0000313" key="2">
    <source>
        <dbReference type="Proteomes" id="UP001243286"/>
    </source>
</evidence>
<reference evidence="1 2" key="1">
    <citation type="submission" date="2023-04" db="EMBL/GenBank/DDBJ databases">
        <title>Antarctic isolates genomes.</title>
        <authorList>
            <person name="Dimov S.G."/>
        </authorList>
    </citation>
    <scope>NUCLEOTIDE SEQUENCE [LARGE SCALE GENOMIC DNA]</scope>
    <source>
        <strain evidence="1 2">AL19</strain>
    </source>
</reference>
<organism evidence="1 2">
    <name type="scientific">Exiguobacterium antarcticum</name>
    <dbReference type="NCBI Taxonomy" id="132920"/>
    <lineage>
        <taxon>Bacteria</taxon>
        <taxon>Bacillati</taxon>
        <taxon>Bacillota</taxon>
        <taxon>Bacilli</taxon>
        <taxon>Bacillales</taxon>
        <taxon>Bacillales Family XII. Incertae Sedis</taxon>
        <taxon>Exiguobacterium</taxon>
    </lineage>
</organism>
<dbReference type="EMBL" id="JASBQV010000041">
    <property type="protein sequence ID" value="MDI3236436.1"/>
    <property type="molecule type" value="Genomic_DNA"/>
</dbReference>
<sequence>MPGFKIIQDHLHRKMSQSFQTSLRTLEGQTLGNYENGQFKARLYGGEDELFFEILMDNDPTNSYEKEAYEPLEVMAKSFDVNEMYIWNQTVKNYVLL</sequence>
<evidence type="ECO:0000313" key="1">
    <source>
        <dbReference type="EMBL" id="MDI3236436.1"/>
    </source>
</evidence>
<gene>
    <name evidence="1" type="ORF">QK289_15580</name>
</gene>
<comment type="caution">
    <text evidence="1">The sequence shown here is derived from an EMBL/GenBank/DDBJ whole genome shotgun (WGS) entry which is preliminary data.</text>
</comment>